<dbReference type="PROSITE" id="PS50110">
    <property type="entry name" value="RESPONSE_REGULATORY"/>
    <property type="match status" value="1"/>
</dbReference>
<dbReference type="SUPFAM" id="SSF52172">
    <property type="entry name" value="CheY-like"/>
    <property type="match status" value="1"/>
</dbReference>
<dbReference type="InterPro" id="IPR011006">
    <property type="entry name" value="CheY-like_superfamily"/>
</dbReference>
<evidence type="ECO:0000313" key="4">
    <source>
        <dbReference type="Proteomes" id="UP000620046"/>
    </source>
</evidence>
<gene>
    <name evidence="3" type="primary">exsF</name>
    <name evidence="3" type="ORF">GCM10010981_29140</name>
</gene>
<feature type="modified residue" description="4-aspartylphosphate" evidence="1">
    <location>
        <position position="61"/>
    </location>
</feature>
<evidence type="ECO:0000256" key="1">
    <source>
        <dbReference type="PROSITE-ProRule" id="PRU00169"/>
    </source>
</evidence>
<dbReference type="Pfam" id="PF00072">
    <property type="entry name" value="Response_reg"/>
    <property type="match status" value="1"/>
</dbReference>
<protein>
    <submittedName>
        <fullName evidence="3">Response regulator</fullName>
    </submittedName>
</protein>
<accession>A0ABQ1G799</accession>
<keyword evidence="1" id="KW-0597">Phosphoprotein</keyword>
<dbReference type="InterPro" id="IPR001789">
    <property type="entry name" value="Sig_transdc_resp-reg_receiver"/>
</dbReference>
<dbReference type="EMBL" id="BMJA01000002">
    <property type="protein sequence ID" value="GGA38153.1"/>
    <property type="molecule type" value="Genomic_DNA"/>
</dbReference>
<proteinExistence type="predicted"/>
<name>A0ABQ1G799_9GAMM</name>
<evidence type="ECO:0000259" key="2">
    <source>
        <dbReference type="PROSITE" id="PS50110"/>
    </source>
</evidence>
<dbReference type="SMART" id="SM00448">
    <property type="entry name" value="REC"/>
    <property type="match status" value="1"/>
</dbReference>
<sequence length="130" mass="14091">MASYQLSGKRVLMVEDEYLIADALCSAFEMEDVRVVGPFPNVASAMQALDAGAKADVAVLDVNLNGERVFPLADRLMADNVPIVLTTGYDGDAIPRDYAHLERLQKPVHLNELFGCLNGLLARSTSLSSH</sequence>
<dbReference type="Gene3D" id="3.40.50.2300">
    <property type="match status" value="1"/>
</dbReference>
<dbReference type="RefSeq" id="WP_188795013.1">
    <property type="nucleotide sequence ID" value="NZ_BMJA01000002.1"/>
</dbReference>
<comment type="caution">
    <text evidence="3">The sequence shown here is derived from an EMBL/GenBank/DDBJ whole genome shotgun (WGS) entry which is preliminary data.</text>
</comment>
<organism evidence="3 4">
    <name type="scientific">Dyella nitratireducens</name>
    <dbReference type="NCBI Taxonomy" id="1849580"/>
    <lineage>
        <taxon>Bacteria</taxon>
        <taxon>Pseudomonadati</taxon>
        <taxon>Pseudomonadota</taxon>
        <taxon>Gammaproteobacteria</taxon>
        <taxon>Lysobacterales</taxon>
        <taxon>Rhodanobacteraceae</taxon>
        <taxon>Dyella</taxon>
    </lineage>
</organism>
<reference evidence="4" key="1">
    <citation type="journal article" date="2019" name="Int. J. Syst. Evol. Microbiol.">
        <title>The Global Catalogue of Microorganisms (GCM) 10K type strain sequencing project: providing services to taxonomists for standard genome sequencing and annotation.</title>
        <authorList>
            <consortium name="The Broad Institute Genomics Platform"/>
            <consortium name="The Broad Institute Genome Sequencing Center for Infectious Disease"/>
            <person name="Wu L."/>
            <person name="Ma J."/>
        </authorList>
    </citation>
    <scope>NUCLEOTIDE SEQUENCE [LARGE SCALE GENOMIC DNA]</scope>
    <source>
        <strain evidence="4">CGMCC 1.15439</strain>
    </source>
</reference>
<feature type="domain" description="Response regulatory" evidence="2">
    <location>
        <begin position="10"/>
        <end position="121"/>
    </location>
</feature>
<dbReference type="Proteomes" id="UP000620046">
    <property type="component" value="Unassembled WGS sequence"/>
</dbReference>
<evidence type="ECO:0000313" key="3">
    <source>
        <dbReference type="EMBL" id="GGA38153.1"/>
    </source>
</evidence>
<keyword evidence="4" id="KW-1185">Reference proteome</keyword>